<dbReference type="Pfam" id="PF00496">
    <property type="entry name" value="SBP_bac_5"/>
    <property type="match status" value="1"/>
</dbReference>
<dbReference type="Gene3D" id="3.40.190.10">
    <property type="entry name" value="Periplasmic binding protein-like II"/>
    <property type="match status" value="1"/>
</dbReference>
<dbReference type="InterPro" id="IPR000914">
    <property type="entry name" value="SBP_5_dom"/>
</dbReference>
<comment type="caution">
    <text evidence="5">The sequence shown here is derived from an EMBL/GenBank/DDBJ whole genome shotgun (WGS) entry which is preliminary data.</text>
</comment>
<evidence type="ECO:0000256" key="1">
    <source>
        <dbReference type="ARBA" id="ARBA00005695"/>
    </source>
</evidence>
<dbReference type="PIRSF" id="PIRSF002741">
    <property type="entry name" value="MppA"/>
    <property type="match status" value="1"/>
</dbReference>
<evidence type="ECO:0000313" key="5">
    <source>
        <dbReference type="EMBL" id="MBO4209060.1"/>
    </source>
</evidence>
<reference evidence="5 6" key="1">
    <citation type="submission" date="2019-12" db="EMBL/GenBank/DDBJ databases">
        <title>Whole genome sequencing of endophytic Actinobacterium Micromonospora sp. MPMI6T.</title>
        <authorList>
            <person name="Evv R."/>
            <person name="Podile A.R."/>
        </authorList>
    </citation>
    <scope>NUCLEOTIDE SEQUENCE [LARGE SCALE GENOMIC DNA]</scope>
    <source>
        <strain evidence="5 6">MPMI6</strain>
    </source>
</reference>
<evidence type="ECO:0000256" key="2">
    <source>
        <dbReference type="ARBA" id="ARBA00022448"/>
    </source>
</evidence>
<gene>
    <name evidence="5" type="ORF">GSF22_24115</name>
</gene>
<evidence type="ECO:0000259" key="4">
    <source>
        <dbReference type="Pfam" id="PF00496"/>
    </source>
</evidence>
<dbReference type="Gene3D" id="3.10.105.10">
    <property type="entry name" value="Dipeptide-binding Protein, Domain 3"/>
    <property type="match status" value="1"/>
</dbReference>
<dbReference type="PANTHER" id="PTHR30290:SF9">
    <property type="entry name" value="OLIGOPEPTIDE-BINDING PROTEIN APPA"/>
    <property type="match status" value="1"/>
</dbReference>
<dbReference type="Proteomes" id="UP000823521">
    <property type="component" value="Unassembled WGS sequence"/>
</dbReference>
<protein>
    <submittedName>
        <fullName evidence="5">ABC transporter substrate-binding protein</fullName>
    </submittedName>
</protein>
<accession>A0ABS3VX02</accession>
<dbReference type="InterPro" id="IPR039424">
    <property type="entry name" value="SBP_5"/>
</dbReference>
<keyword evidence="6" id="KW-1185">Reference proteome</keyword>
<name>A0ABS3VX02_MICEH</name>
<dbReference type="SUPFAM" id="SSF53850">
    <property type="entry name" value="Periplasmic binding protein-like II"/>
    <property type="match status" value="1"/>
</dbReference>
<dbReference type="CDD" id="cd08513">
    <property type="entry name" value="PBP2_thermophilic_Hb8_like"/>
    <property type="match status" value="1"/>
</dbReference>
<keyword evidence="2" id="KW-0813">Transport</keyword>
<dbReference type="PANTHER" id="PTHR30290">
    <property type="entry name" value="PERIPLASMIC BINDING COMPONENT OF ABC TRANSPORTER"/>
    <property type="match status" value="1"/>
</dbReference>
<dbReference type="EMBL" id="WVUH01000258">
    <property type="protein sequence ID" value="MBO4209060.1"/>
    <property type="molecule type" value="Genomic_DNA"/>
</dbReference>
<keyword evidence="3" id="KW-0732">Signal</keyword>
<sequence length="525" mass="57401">MNEEQSADAGQRVLVEGWAEDVATLNPVLVQDTFSALVSGLCFEGLLTSDGTGELLPALAASVPTVDDDGRTYRFTLREGLRWSDGHPLTAADVVFTYGLMTDPAYEALGSPHRGELTRHLAEVTAPDPRTVVFRTRTVHAPFLVAHGQHGILPAHVLAGTDPAALASAGFNDLPTVVNGVFTVAARTPGEEIRFARNPHYHRGPSRLDGFVYRIFPNGLAVAEALRAGTVDVGLIDPSRLADLAGLPHLRTEIIDLPTGNFYAYQLDPATPAGRILADVRVRRALLLGLDRETLIKEAYLGQASIADSVVPPTSWAHDPQVTPTYPYDPQRAAALLDEAGWRVGSDGVRERDGERLRIELVAGTNTKVWVDTAHALADGWRRLGVDVALTLLDFAELMGKVLQRRDFGVFMLAYTWGQEPDQSELFSSAADLNCFGFADAEVDALLAAATSTLDRAERVRLYHRYQALMAELVPAPMLFFLKGVYGVHRRVHGYRVATYNQFGARPWMHEVTVDDQGHAIDQRQ</sequence>
<proteinExistence type="inferred from homology"/>
<dbReference type="InterPro" id="IPR030678">
    <property type="entry name" value="Peptide/Ni-bd"/>
</dbReference>
<dbReference type="Gene3D" id="3.90.76.10">
    <property type="entry name" value="Dipeptide-binding Protein, Domain 1"/>
    <property type="match status" value="1"/>
</dbReference>
<organism evidence="5 6">
    <name type="scientific">Micromonospora echinofusca</name>
    <dbReference type="NCBI Taxonomy" id="47858"/>
    <lineage>
        <taxon>Bacteria</taxon>
        <taxon>Bacillati</taxon>
        <taxon>Actinomycetota</taxon>
        <taxon>Actinomycetes</taxon>
        <taxon>Micromonosporales</taxon>
        <taxon>Micromonosporaceae</taxon>
        <taxon>Micromonospora</taxon>
    </lineage>
</organism>
<comment type="similarity">
    <text evidence="1">Belongs to the bacterial solute-binding protein 5 family.</text>
</comment>
<evidence type="ECO:0000256" key="3">
    <source>
        <dbReference type="ARBA" id="ARBA00022729"/>
    </source>
</evidence>
<evidence type="ECO:0000313" key="6">
    <source>
        <dbReference type="Proteomes" id="UP000823521"/>
    </source>
</evidence>
<feature type="domain" description="Solute-binding protein family 5" evidence="4">
    <location>
        <begin position="55"/>
        <end position="424"/>
    </location>
</feature>
<dbReference type="RefSeq" id="WP_208816036.1">
    <property type="nucleotide sequence ID" value="NZ_WVUH01000258.1"/>
</dbReference>